<keyword evidence="1" id="KW-0805">Transcription regulation</keyword>
<gene>
    <name evidence="6" type="ORF">PCIT_a0858</name>
</gene>
<dbReference type="AlphaFoldDB" id="A0AAD4FTF5"/>
<dbReference type="InterPro" id="IPR023772">
    <property type="entry name" value="DNA-bd_HTH_TetR-type_CS"/>
</dbReference>
<dbReference type="Pfam" id="PF00440">
    <property type="entry name" value="TetR_N"/>
    <property type="match status" value="1"/>
</dbReference>
<keyword evidence="3" id="KW-0804">Transcription</keyword>
<dbReference type="PANTHER" id="PTHR30055">
    <property type="entry name" value="HTH-TYPE TRANSCRIPTIONAL REGULATOR RUTR"/>
    <property type="match status" value="1"/>
</dbReference>
<dbReference type="Gene3D" id="1.10.357.10">
    <property type="entry name" value="Tetracycline Repressor, domain 2"/>
    <property type="match status" value="1"/>
</dbReference>
<keyword evidence="2 4" id="KW-0238">DNA-binding</keyword>
<dbReference type="GO" id="GO:0003700">
    <property type="term" value="F:DNA-binding transcription factor activity"/>
    <property type="evidence" value="ECO:0007669"/>
    <property type="project" value="TreeGrafter"/>
</dbReference>
<accession>A0AAD4FTF5</accession>
<dbReference type="RefSeq" id="WP_010363573.1">
    <property type="nucleotide sequence ID" value="NZ_AHBZ03000014.1"/>
</dbReference>
<protein>
    <recommendedName>
        <fullName evidence="5">HTH tetR-type domain-containing protein</fullName>
    </recommendedName>
</protein>
<dbReference type="Proteomes" id="UP000016487">
    <property type="component" value="Unassembled WGS sequence"/>
</dbReference>
<dbReference type="Gene3D" id="1.10.10.60">
    <property type="entry name" value="Homeodomain-like"/>
    <property type="match status" value="1"/>
</dbReference>
<evidence type="ECO:0000256" key="3">
    <source>
        <dbReference type="ARBA" id="ARBA00023163"/>
    </source>
</evidence>
<evidence type="ECO:0000256" key="4">
    <source>
        <dbReference type="PROSITE-ProRule" id="PRU00335"/>
    </source>
</evidence>
<dbReference type="InterPro" id="IPR050109">
    <property type="entry name" value="HTH-type_TetR-like_transc_reg"/>
</dbReference>
<dbReference type="GO" id="GO:0000976">
    <property type="term" value="F:transcription cis-regulatory region binding"/>
    <property type="evidence" value="ECO:0007669"/>
    <property type="project" value="TreeGrafter"/>
</dbReference>
<evidence type="ECO:0000259" key="5">
    <source>
        <dbReference type="PROSITE" id="PS50977"/>
    </source>
</evidence>
<feature type="domain" description="HTH tetR-type" evidence="5">
    <location>
        <begin position="5"/>
        <end position="65"/>
    </location>
</feature>
<dbReference type="PROSITE" id="PS01081">
    <property type="entry name" value="HTH_TETR_1"/>
    <property type="match status" value="1"/>
</dbReference>
<comment type="caution">
    <text evidence="6">The sequence shown here is derived from an EMBL/GenBank/DDBJ whole genome shotgun (WGS) entry which is preliminary data.</text>
</comment>
<organism evidence="6 7">
    <name type="scientific">Pseudoalteromonas citrea</name>
    <dbReference type="NCBI Taxonomy" id="43655"/>
    <lineage>
        <taxon>Bacteria</taxon>
        <taxon>Pseudomonadati</taxon>
        <taxon>Pseudomonadota</taxon>
        <taxon>Gammaproteobacteria</taxon>
        <taxon>Alteromonadales</taxon>
        <taxon>Pseudoalteromonadaceae</taxon>
        <taxon>Pseudoalteromonas</taxon>
    </lineage>
</organism>
<reference evidence="6" key="2">
    <citation type="submission" date="2015-03" db="EMBL/GenBank/DDBJ databases">
        <title>Genome sequence of Pseudoalteromonas citrea.</title>
        <authorList>
            <person name="Xie B.-B."/>
            <person name="Rong J.-C."/>
            <person name="Qin Q.-L."/>
            <person name="Zhang Y.-Z."/>
        </authorList>
    </citation>
    <scope>NUCLEOTIDE SEQUENCE</scope>
    <source>
        <strain evidence="6">DSM 8771</strain>
    </source>
</reference>
<dbReference type="PRINTS" id="PR00455">
    <property type="entry name" value="HTHTETR"/>
</dbReference>
<dbReference type="SUPFAM" id="SSF46689">
    <property type="entry name" value="Homeodomain-like"/>
    <property type="match status" value="1"/>
</dbReference>
<reference evidence="6" key="1">
    <citation type="journal article" date="2012" name="J. Bacteriol.">
        <title>Genome sequences of type strains of seven species of the marine bacterium Pseudoalteromonas.</title>
        <authorList>
            <person name="Xie B.B."/>
            <person name="Shu Y.L."/>
            <person name="Qin Q.L."/>
            <person name="Rong J.C."/>
            <person name="Zhang X.Y."/>
            <person name="Chen X.L."/>
            <person name="Shi M."/>
            <person name="He H.L."/>
            <person name="Zhou B.C."/>
            <person name="Zhang Y.Z."/>
        </authorList>
    </citation>
    <scope>NUCLEOTIDE SEQUENCE</scope>
    <source>
        <strain evidence="6">DSM 8771</strain>
    </source>
</reference>
<dbReference type="PANTHER" id="PTHR30055:SF146">
    <property type="entry name" value="HTH-TYPE TRANSCRIPTIONAL DUAL REGULATOR CECR"/>
    <property type="match status" value="1"/>
</dbReference>
<dbReference type="InterPro" id="IPR039536">
    <property type="entry name" value="TetR_C_Proteobacteria"/>
</dbReference>
<sequence length="197" mass="22089">MKLSDKKRLQILDAAQDLFYQYGLDQTSMDTVSSHAGVSKRTVYNHFASKEVLFHAILDRMLEKVANVSAIEFDSARPIQAQLTDIATQEVALLTSSEFLKIGKIAFMQMLQQPELAKSLSANSIGCMTYFSEFLMQASAAGALKITDADYAAKQFVYQLKSFTFYPLLYGFEAVSDIAMNRAIEETVIMFVARYKP</sequence>
<evidence type="ECO:0000256" key="1">
    <source>
        <dbReference type="ARBA" id="ARBA00023015"/>
    </source>
</evidence>
<name>A0AAD4FTF5_9GAMM</name>
<dbReference type="InterPro" id="IPR001647">
    <property type="entry name" value="HTH_TetR"/>
</dbReference>
<dbReference type="EMBL" id="AHBZ03000014">
    <property type="protein sequence ID" value="KAF7774415.1"/>
    <property type="molecule type" value="Genomic_DNA"/>
</dbReference>
<dbReference type="FunFam" id="1.10.10.60:FF:000141">
    <property type="entry name" value="TetR family transcriptional regulator"/>
    <property type="match status" value="1"/>
</dbReference>
<evidence type="ECO:0000313" key="6">
    <source>
        <dbReference type="EMBL" id="KAF7774415.1"/>
    </source>
</evidence>
<dbReference type="InterPro" id="IPR009057">
    <property type="entry name" value="Homeodomain-like_sf"/>
</dbReference>
<dbReference type="PROSITE" id="PS50977">
    <property type="entry name" value="HTH_TETR_2"/>
    <property type="match status" value="1"/>
</dbReference>
<evidence type="ECO:0000256" key="2">
    <source>
        <dbReference type="ARBA" id="ARBA00023125"/>
    </source>
</evidence>
<evidence type="ECO:0000313" key="7">
    <source>
        <dbReference type="Proteomes" id="UP000016487"/>
    </source>
</evidence>
<dbReference type="Pfam" id="PF14246">
    <property type="entry name" value="TetR_C_7"/>
    <property type="match status" value="1"/>
</dbReference>
<proteinExistence type="predicted"/>
<feature type="DNA-binding region" description="H-T-H motif" evidence="4">
    <location>
        <begin position="28"/>
        <end position="47"/>
    </location>
</feature>